<comment type="subcellular location">
    <subcellularLocation>
        <location evidence="1">Membrane</location>
        <topology evidence="1">Multi-pass membrane protein</topology>
    </subcellularLocation>
</comment>
<feature type="transmembrane region" description="Helical" evidence="6">
    <location>
        <begin position="80"/>
        <end position="101"/>
    </location>
</feature>
<evidence type="ECO:0000256" key="1">
    <source>
        <dbReference type="ARBA" id="ARBA00004141"/>
    </source>
</evidence>
<keyword evidence="8" id="KW-1185">Reference proteome</keyword>
<dbReference type="InterPro" id="IPR004031">
    <property type="entry name" value="PMP22/EMP/MP20/Claudin"/>
</dbReference>
<dbReference type="PANTHER" id="PTHR21284:SF12">
    <property type="entry name" value="EG:80H7.2 PROTEIN"/>
    <property type="match status" value="1"/>
</dbReference>
<evidence type="ECO:0000256" key="6">
    <source>
        <dbReference type="SAM" id="Phobius"/>
    </source>
</evidence>
<accession>A0A564YKP3</accession>
<keyword evidence="2 6" id="KW-0812">Transmembrane</keyword>
<protein>
    <submittedName>
        <fullName evidence="7">Uncharacterized protein</fullName>
    </submittedName>
</protein>
<sequence>MLVQIFFSLALFSQAILHFVFIFYWCYPISNMERRLRFLEFAAVCHGITLVCCLISVITFGVKHKDPDWMPYPTLNWASWSYGLAILATFCSLFVMLAFTFTWRESKRTLETAGYEFPMSAVIKKREKQAILEQQEKQVTSPGLEPIARPLEPPKEESTIYMQSAFNSEDENAYNRKLRALRGEASNPDAF</sequence>
<evidence type="ECO:0000313" key="8">
    <source>
        <dbReference type="Proteomes" id="UP000321570"/>
    </source>
</evidence>
<evidence type="ECO:0000256" key="3">
    <source>
        <dbReference type="ARBA" id="ARBA00022989"/>
    </source>
</evidence>
<reference evidence="7 8" key="1">
    <citation type="submission" date="2019-07" db="EMBL/GenBank/DDBJ databases">
        <authorList>
            <person name="Jastrzebski P J."/>
            <person name="Paukszto L."/>
            <person name="Jastrzebski P J."/>
        </authorList>
    </citation>
    <scope>NUCLEOTIDE SEQUENCE [LARGE SCALE GENOMIC DNA]</scope>
    <source>
        <strain evidence="7 8">WMS-il1</strain>
    </source>
</reference>
<evidence type="ECO:0000256" key="4">
    <source>
        <dbReference type="ARBA" id="ARBA00023136"/>
    </source>
</evidence>
<name>A0A564YKP3_HYMDI</name>
<dbReference type="Proteomes" id="UP000321570">
    <property type="component" value="Unassembled WGS sequence"/>
</dbReference>
<evidence type="ECO:0000256" key="2">
    <source>
        <dbReference type="ARBA" id="ARBA00022692"/>
    </source>
</evidence>
<proteinExistence type="predicted"/>
<dbReference type="EMBL" id="CABIJS010000256">
    <property type="protein sequence ID" value="VUZ47835.1"/>
    <property type="molecule type" value="Genomic_DNA"/>
</dbReference>
<keyword evidence="3 6" id="KW-1133">Transmembrane helix</keyword>
<dbReference type="GO" id="GO:0016020">
    <property type="term" value="C:membrane"/>
    <property type="evidence" value="ECO:0007669"/>
    <property type="project" value="UniProtKB-SubCell"/>
</dbReference>
<dbReference type="PANTHER" id="PTHR21284">
    <property type="entry name" value="EG:80H7.2 PROTEIN"/>
    <property type="match status" value="1"/>
</dbReference>
<evidence type="ECO:0000313" key="7">
    <source>
        <dbReference type="EMBL" id="VUZ47835.1"/>
    </source>
</evidence>
<organism evidence="7 8">
    <name type="scientific">Hymenolepis diminuta</name>
    <name type="common">Rat tapeworm</name>
    <dbReference type="NCBI Taxonomy" id="6216"/>
    <lineage>
        <taxon>Eukaryota</taxon>
        <taxon>Metazoa</taxon>
        <taxon>Spiralia</taxon>
        <taxon>Lophotrochozoa</taxon>
        <taxon>Platyhelminthes</taxon>
        <taxon>Cestoda</taxon>
        <taxon>Eucestoda</taxon>
        <taxon>Cyclophyllidea</taxon>
        <taxon>Hymenolepididae</taxon>
        <taxon>Hymenolepis</taxon>
    </lineage>
</organism>
<feature type="transmembrane region" description="Helical" evidence="6">
    <location>
        <begin position="6"/>
        <end position="26"/>
    </location>
</feature>
<gene>
    <name evidence="7" type="ORF">WMSIL1_LOCUS7317</name>
</gene>
<evidence type="ECO:0000256" key="5">
    <source>
        <dbReference type="SAM" id="MobiDB-lite"/>
    </source>
</evidence>
<dbReference type="Pfam" id="PF13903">
    <property type="entry name" value="Claudin_2"/>
    <property type="match status" value="1"/>
</dbReference>
<dbReference type="AlphaFoldDB" id="A0A564YKP3"/>
<feature type="transmembrane region" description="Helical" evidence="6">
    <location>
        <begin position="38"/>
        <end position="60"/>
    </location>
</feature>
<dbReference type="Gene3D" id="1.20.140.150">
    <property type="match status" value="1"/>
</dbReference>
<feature type="region of interest" description="Disordered" evidence="5">
    <location>
        <begin position="135"/>
        <end position="155"/>
    </location>
</feature>
<keyword evidence="4 6" id="KW-0472">Membrane</keyword>